<dbReference type="Proteomes" id="UP000290243">
    <property type="component" value="Chromosome"/>
</dbReference>
<dbReference type="OrthoDB" id="403891at2"/>
<dbReference type="EMBL" id="LR215037">
    <property type="protein sequence ID" value="VEU75647.1"/>
    <property type="molecule type" value="Genomic_DNA"/>
</dbReference>
<proteinExistence type="predicted"/>
<reference evidence="1 2" key="1">
    <citation type="submission" date="2019-01" db="EMBL/GenBank/DDBJ databases">
        <authorList>
            <consortium name="Pathogen Informatics"/>
        </authorList>
    </citation>
    <scope>NUCLEOTIDE SEQUENCE [LARGE SCALE GENOMIC DNA]</scope>
    <source>
        <strain evidence="1 2">NCTC10168</strain>
    </source>
</reference>
<dbReference type="AlphaFoldDB" id="A0A449B4W6"/>
<sequence length="352" mass="41086">MPNFLSGISEANTGLEYIVDGTTTEKWLNKAIRFNDQNNRNGIRNSILEYERIFDQEASRRAKNLNLKYSRNMFAVENDFNDAMNYSNNYFGQFQSINNGWFRDRWYREFLDFKLYDDNGMPIVDDTIRIKNLEGNVAKDRVEAYWNYYIQSQGVGKRNVSGIWRDQDKDAIAMFGYLTKDIAEKANFIAFKDKDNGEIKTIAIKKQNTNNMFYYKTQDLENEIKFNNGDTSVRHTLAEEKYDYTDKNGHHKGEGFVSWVTNYEVMSRYRDNLLKPGLHGKRYEMYFASDESGKERIAEIDLGDYESVSENGKTFSQAPTKIEKVITKDKDGNIKETIEMVIFDQFNGVNVG</sequence>
<organism evidence="1 2">
    <name type="scientific">Mycoplasmopsis maculosa</name>
    <dbReference type="NCBI Taxonomy" id="114885"/>
    <lineage>
        <taxon>Bacteria</taxon>
        <taxon>Bacillati</taxon>
        <taxon>Mycoplasmatota</taxon>
        <taxon>Mycoplasmoidales</taxon>
        <taxon>Metamycoplasmataceae</taxon>
        <taxon>Mycoplasmopsis</taxon>
    </lineage>
</organism>
<evidence type="ECO:0000313" key="1">
    <source>
        <dbReference type="EMBL" id="VEU75647.1"/>
    </source>
</evidence>
<evidence type="ECO:0000313" key="2">
    <source>
        <dbReference type="Proteomes" id="UP000290243"/>
    </source>
</evidence>
<protein>
    <submittedName>
        <fullName evidence="1">Uncharacterized protein</fullName>
    </submittedName>
</protein>
<keyword evidence="2" id="KW-1185">Reference proteome</keyword>
<dbReference type="RefSeq" id="WP_129646928.1">
    <property type="nucleotide sequence ID" value="NZ_LR215037.1"/>
</dbReference>
<dbReference type="KEGG" id="mmau:NCTC10168_00574"/>
<gene>
    <name evidence="1" type="ORF">NCTC10168_00574</name>
</gene>
<name>A0A449B4W6_9BACT</name>
<accession>A0A449B4W6</accession>